<dbReference type="PATRIC" id="fig|1618337.4.peg.726"/>
<dbReference type="PANTHER" id="PTHR45625">
    <property type="entry name" value="PEPTIDYL-PROLYL CIS-TRANS ISOMERASE-RELATED"/>
    <property type="match status" value="1"/>
</dbReference>
<reference evidence="5 6" key="1">
    <citation type="journal article" date="2015" name="Nature">
        <title>rRNA introns, odd ribosomes, and small enigmatic genomes across a large radiation of phyla.</title>
        <authorList>
            <person name="Brown C.T."/>
            <person name="Hug L.A."/>
            <person name="Thomas B.C."/>
            <person name="Sharon I."/>
            <person name="Castelle C.J."/>
            <person name="Singh A."/>
            <person name="Wilkins M.J."/>
            <person name="Williams K.H."/>
            <person name="Banfield J.F."/>
        </authorList>
    </citation>
    <scope>NUCLEOTIDE SEQUENCE [LARGE SCALE GENOMIC DNA]</scope>
</reference>
<name>A0A0G4B4H6_9BACT</name>
<feature type="chain" id="PRO_5006516096" description="Peptidyl-prolyl cis-trans isomerase" evidence="3">
    <location>
        <begin position="20"/>
        <end position="194"/>
    </location>
</feature>
<evidence type="ECO:0000256" key="2">
    <source>
        <dbReference type="ARBA" id="ARBA00023235"/>
    </source>
</evidence>
<dbReference type="PROSITE" id="PS50072">
    <property type="entry name" value="CSA_PPIASE_2"/>
    <property type="match status" value="1"/>
</dbReference>
<dbReference type="KEGG" id="bbgw:UT28_C0001G0735"/>
<keyword evidence="3" id="KW-0732">Signal</keyword>
<sequence>MYKKLFLLPLIIGFLFLFSGCDSQVSDEPINGTSKDPIMNLSFPGILSKDKIENKKAVITTNKGVIEFELFADKSPKTVSNFVYLANSKFYDGLTFHRVEPGFVIQGGDPNGNGTGGPGYKFEDETVQGDYELGSVAMANSGPDTNGSQFFICLDNLPSLPKQYSLFGKVTSGIDVVKQIAVGDKIEKIEIKDK</sequence>
<evidence type="ECO:0000313" key="6">
    <source>
        <dbReference type="Proteomes" id="UP000035648"/>
    </source>
</evidence>
<comment type="catalytic activity">
    <reaction evidence="3">
        <text>[protein]-peptidylproline (omega=180) = [protein]-peptidylproline (omega=0)</text>
        <dbReference type="Rhea" id="RHEA:16237"/>
        <dbReference type="Rhea" id="RHEA-COMP:10747"/>
        <dbReference type="Rhea" id="RHEA-COMP:10748"/>
        <dbReference type="ChEBI" id="CHEBI:83833"/>
        <dbReference type="ChEBI" id="CHEBI:83834"/>
        <dbReference type="EC" id="5.2.1.8"/>
    </reaction>
</comment>
<evidence type="ECO:0000313" key="5">
    <source>
        <dbReference type="EMBL" id="AKM82520.1"/>
    </source>
</evidence>
<accession>A0A0G4B4H6</accession>
<keyword evidence="1 3" id="KW-0697">Rotamase</keyword>
<proteinExistence type="inferred from homology"/>
<feature type="signal peptide" evidence="3">
    <location>
        <begin position="1"/>
        <end position="19"/>
    </location>
</feature>
<dbReference type="EC" id="5.2.1.8" evidence="3"/>
<dbReference type="STRING" id="1618337.UT28_C0001G0735"/>
<comment type="function">
    <text evidence="3">PPIases accelerate the folding of proteins. It catalyzes the cis-trans isomerization of proline imidic peptide bonds in oligopeptides.</text>
</comment>
<dbReference type="AlphaFoldDB" id="A0A0G4B4H6"/>
<dbReference type="CDD" id="cd00317">
    <property type="entry name" value="cyclophilin"/>
    <property type="match status" value="1"/>
</dbReference>
<dbReference type="SUPFAM" id="SSF50891">
    <property type="entry name" value="Cyclophilin-like"/>
    <property type="match status" value="1"/>
</dbReference>
<dbReference type="PANTHER" id="PTHR45625:SF4">
    <property type="entry name" value="PEPTIDYLPROLYL ISOMERASE DOMAIN AND WD REPEAT-CONTAINING PROTEIN 1"/>
    <property type="match status" value="1"/>
</dbReference>
<dbReference type="Proteomes" id="UP000035648">
    <property type="component" value="Chromosome"/>
</dbReference>
<organism evidence="5 6">
    <name type="scientific">Berkelbacteria bacterium GW2011_GWE1_39_12</name>
    <dbReference type="NCBI Taxonomy" id="1618337"/>
    <lineage>
        <taxon>Bacteria</taxon>
        <taxon>Candidatus Berkelbacteria</taxon>
    </lineage>
</organism>
<dbReference type="InterPro" id="IPR002130">
    <property type="entry name" value="Cyclophilin-type_PPIase_dom"/>
</dbReference>
<dbReference type="PROSITE" id="PS51257">
    <property type="entry name" value="PROKAR_LIPOPROTEIN"/>
    <property type="match status" value="1"/>
</dbReference>
<feature type="domain" description="PPIase cyclophilin-type" evidence="4">
    <location>
        <begin position="64"/>
        <end position="194"/>
    </location>
</feature>
<gene>
    <name evidence="5" type="primary">ppiA</name>
    <name evidence="5" type="ORF">UT28_C0001G0735</name>
</gene>
<protein>
    <recommendedName>
        <fullName evidence="3">Peptidyl-prolyl cis-trans isomerase</fullName>
        <shortName evidence="3">PPIase</shortName>
        <ecNumber evidence="3">5.2.1.8</ecNumber>
    </recommendedName>
</protein>
<dbReference type="InterPro" id="IPR044666">
    <property type="entry name" value="Cyclophilin_A-like"/>
</dbReference>
<evidence type="ECO:0000259" key="4">
    <source>
        <dbReference type="PROSITE" id="PS50072"/>
    </source>
</evidence>
<keyword evidence="2 3" id="KW-0413">Isomerase</keyword>
<dbReference type="Pfam" id="PF00160">
    <property type="entry name" value="Pro_isomerase"/>
    <property type="match status" value="1"/>
</dbReference>
<evidence type="ECO:0000256" key="3">
    <source>
        <dbReference type="RuleBase" id="RU363019"/>
    </source>
</evidence>
<dbReference type="GO" id="GO:0003755">
    <property type="term" value="F:peptidyl-prolyl cis-trans isomerase activity"/>
    <property type="evidence" value="ECO:0007669"/>
    <property type="project" value="UniProtKB-UniRule"/>
</dbReference>
<dbReference type="EMBL" id="CP011213">
    <property type="protein sequence ID" value="AKM82520.1"/>
    <property type="molecule type" value="Genomic_DNA"/>
</dbReference>
<comment type="similarity">
    <text evidence="3">Belongs to the cyclophilin-type PPIase family.</text>
</comment>
<dbReference type="Gene3D" id="2.40.100.10">
    <property type="entry name" value="Cyclophilin-like"/>
    <property type="match status" value="1"/>
</dbReference>
<dbReference type="PRINTS" id="PR00153">
    <property type="entry name" value="CSAPPISMRASE"/>
</dbReference>
<evidence type="ECO:0000256" key="1">
    <source>
        <dbReference type="ARBA" id="ARBA00023110"/>
    </source>
</evidence>
<dbReference type="InterPro" id="IPR029000">
    <property type="entry name" value="Cyclophilin-like_dom_sf"/>
</dbReference>